<reference evidence="1" key="1">
    <citation type="submission" date="2021-05" db="EMBL/GenBank/DDBJ databases">
        <authorList>
            <person name="Alioto T."/>
            <person name="Alioto T."/>
            <person name="Gomez Garrido J."/>
        </authorList>
    </citation>
    <scope>NUCLEOTIDE SEQUENCE</scope>
</reference>
<protein>
    <submittedName>
        <fullName evidence="1">Uncharacterized protein</fullName>
    </submittedName>
</protein>
<name>A0A8D8VZS4_9HEMI</name>
<dbReference type="EMBL" id="HBUF01108227">
    <property type="protein sequence ID" value="CAG6639634.1"/>
    <property type="molecule type" value="Transcribed_RNA"/>
</dbReference>
<accession>A0A8D8VZS4</accession>
<evidence type="ECO:0000313" key="1">
    <source>
        <dbReference type="EMBL" id="CAG6639634.1"/>
    </source>
</evidence>
<dbReference type="AlphaFoldDB" id="A0A8D8VZS4"/>
<sequence>MEDLDIGTRVHEENFKNLLFFITSSITTSQLKMSQAKLAYLYKGSYNTPKKQRTCQLLSYKKFCAPVGMSSPLISAMIIFNRYSSNLTWHMIFHLLKLLAEMCWN</sequence>
<proteinExistence type="predicted"/>
<organism evidence="1">
    <name type="scientific">Cacopsylla melanoneura</name>
    <dbReference type="NCBI Taxonomy" id="428564"/>
    <lineage>
        <taxon>Eukaryota</taxon>
        <taxon>Metazoa</taxon>
        <taxon>Ecdysozoa</taxon>
        <taxon>Arthropoda</taxon>
        <taxon>Hexapoda</taxon>
        <taxon>Insecta</taxon>
        <taxon>Pterygota</taxon>
        <taxon>Neoptera</taxon>
        <taxon>Paraneoptera</taxon>
        <taxon>Hemiptera</taxon>
        <taxon>Sternorrhyncha</taxon>
        <taxon>Psylloidea</taxon>
        <taxon>Psyllidae</taxon>
        <taxon>Psyllinae</taxon>
        <taxon>Cacopsylla</taxon>
    </lineage>
</organism>